<keyword evidence="3" id="KW-0732">Signal</keyword>
<dbReference type="PANTHER" id="PTHR45953">
    <property type="entry name" value="IDURONATE 2-SULFATASE"/>
    <property type="match status" value="1"/>
</dbReference>
<proteinExistence type="predicted"/>
<dbReference type="EMBL" id="JAWRVE010000066">
    <property type="protein sequence ID" value="KAL1864752.1"/>
    <property type="molecule type" value="Genomic_DNA"/>
</dbReference>
<keyword evidence="2" id="KW-0378">Hydrolase</keyword>
<name>A0ABR3WM90_9PEZI</name>
<dbReference type="CDD" id="cd16150">
    <property type="entry name" value="sulfatase_like"/>
    <property type="match status" value="1"/>
</dbReference>
<keyword evidence="1" id="KW-0479">Metal-binding</keyword>
<keyword evidence="6" id="KW-1185">Reference proteome</keyword>
<gene>
    <name evidence="5" type="ORF">Daus18300_007554</name>
</gene>
<feature type="chain" id="PRO_5046734955" description="Sulfatase N-terminal domain-containing protein" evidence="3">
    <location>
        <begin position="24"/>
        <end position="579"/>
    </location>
</feature>
<evidence type="ECO:0000256" key="2">
    <source>
        <dbReference type="ARBA" id="ARBA00022801"/>
    </source>
</evidence>
<reference evidence="5 6" key="1">
    <citation type="journal article" date="2024" name="IMA Fungus">
        <title>IMA Genome - F19 : A genome assembly and annotation guide to empower mycologists, including annotated draft genome sequences of Ceratocystis pirilliformis, Diaporthe australafricana, Fusarium ophioides, Paecilomyces lecythidis, and Sporothrix stenoceras.</title>
        <authorList>
            <person name="Aylward J."/>
            <person name="Wilson A.M."/>
            <person name="Visagie C.M."/>
            <person name="Spraker J."/>
            <person name="Barnes I."/>
            <person name="Buitendag C."/>
            <person name="Ceriani C."/>
            <person name="Del Mar Angel L."/>
            <person name="du Plessis D."/>
            <person name="Fuchs T."/>
            <person name="Gasser K."/>
            <person name="Kramer D."/>
            <person name="Li W."/>
            <person name="Munsamy K."/>
            <person name="Piso A."/>
            <person name="Price J.L."/>
            <person name="Sonnekus B."/>
            <person name="Thomas C."/>
            <person name="van der Nest A."/>
            <person name="van Dijk A."/>
            <person name="van Heerden A."/>
            <person name="van Vuuren N."/>
            <person name="Yilmaz N."/>
            <person name="Duong T.A."/>
            <person name="van der Merwe N.A."/>
            <person name="Wingfield M.J."/>
            <person name="Wingfield B.D."/>
        </authorList>
    </citation>
    <scope>NUCLEOTIDE SEQUENCE [LARGE SCALE GENOMIC DNA]</scope>
    <source>
        <strain evidence="5 6">CMW 18300</strain>
    </source>
</reference>
<evidence type="ECO:0000313" key="5">
    <source>
        <dbReference type="EMBL" id="KAL1864752.1"/>
    </source>
</evidence>
<evidence type="ECO:0000256" key="1">
    <source>
        <dbReference type="ARBA" id="ARBA00022723"/>
    </source>
</evidence>
<dbReference type="InterPro" id="IPR000917">
    <property type="entry name" value="Sulfatase_N"/>
</dbReference>
<dbReference type="InterPro" id="IPR017850">
    <property type="entry name" value="Alkaline_phosphatase_core_sf"/>
</dbReference>
<evidence type="ECO:0000256" key="3">
    <source>
        <dbReference type="SAM" id="SignalP"/>
    </source>
</evidence>
<evidence type="ECO:0000313" key="6">
    <source>
        <dbReference type="Proteomes" id="UP001583177"/>
    </source>
</evidence>
<accession>A0ABR3WM90</accession>
<dbReference type="Pfam" id="PF00884">
    <property type="entry name" value="Sulfatase"/>
    <property type="match status" value="1"/>
</dbReference>
<evidence type="ECO:0000259" key="4">
    <source>
        <dbReference type="Pfam" id="PF00884"/>
    </source>
</evidence>
<sequence length="579" mass="65099">MAAKLSARGLVLTTLGGLALVSAQTIPAGTLPYTLDDPYQEQAKSNGLAIEKPNIIIFMPDQLRLDSVGVFGSDIVKTPNIDAFAQEGTRFTNAFSQASVCSQSRCSMFTGQYPHVSGHRTLNNLLKPNEPNVFRSLKEGGYHVAYLAPRGDLFAENATELSVNEYGYLEVDELASRFAPGARSLDEYADDNLDVSDPLFQLLIKRGSFNTTDLNSIWNRLYYQGLRNETEAYNSYDAALLRGALRWLENPPKDQPWVLFLPLLFPHCPFTVEEPWFSMYNRSEMPLPIERDELTGHTPQYVDAIIGAAGLDRATDDEWREVKATYYGMISKMDSDFGKVVNKTKELGLWDNTVTLFFTDHGEWLGDYGLIEKWPSGLSNSLTHDPLIIGGAGLPEGKVFDGMVEMVDLVPTLLQLTTTNETYMHYGSSLVDVMHALGRGGKTSEAWNRTYSFTEGGFLTREEPLVEYASFPYDIKSQLQHNQTTLVGMATSMRSREWTYVYRIYEADELYSRTDDPGERNNLAEVPEYQDVKAELKGEMMKWIISTSDVIPWYMDERTPEVALPSPNEQYAMRLGGTD</sequence>
<dbReference type="SUPFAM" id="SSF53649">
    <property type="entry name" value="Alkaline phosphatase-like"/>
    <property type="match status" value="1"/>
</dbReference>
<dbReference type="PANTHER" id="PTHR45953:SF1">
    <property type="entry name" value="IDURONATE 2-SULFATASE"/>
    <property type="match status" value="1"/>
</dbReference>
<dbReference type="Gene3D" id="3.40.720.10">
    <property type="entry name" value="Alkaline Phosphatase, subunit A"/>
    <property type="match status" value="1"/>
</dbReference>
<comment type="caution">
    <text evidence="5">The sequence shown here is derived from an EMBL/GenBank/DDBJ whole genome shotgun (WGS) entry which is preliminary data.</text>
</comment>
<feature type="signal peptide" evidence="3">
    <location>
        <begin position="1"/>
        <end position="23"/>
    </location>
</feature>
<organism evidence="5 6">
    <name type="scientific">Diaporthe australafricana</name>
    <dbReference type="NCBI Taxonomy" id="127596"/>
    <lineage>
        <taxon>Eukaryota</taxon>
        <taxon>Fungi</taxon>
        <taxon>Dikarya</taxon>
        <taxon>Ascomycota</taxon>
        <taxon>Pezizomycotina</taxon>
        <taxon>Sordariomycetes</taxon>
        <taxon>Sordariomycetidae</taxon>
        <taxon>Diaporthales</taxon>
        <taxon>Diaporthaceae</taxon>
        <taxon>Diaporthe</taxon>
    </lineage>
</organism>
<dbReference type="Proteomes" id="UP001583177">
    <property type="component" value="Unassembled WGS sequence"/>
</dbReference>
<protein>
    <recommendedName>
        <fullName evidence="4">Sulfatase N-terminal domain-containing protein</fullName>
    </recommendedName>
</protein>
<feature type="domain" description="Sulfatase N-terminal" evidence="4">
    <location>
        <begin position="53"/>
        <end position="417"/>
    </location>
</feature>